<proteinExistence type="predicted"/>
<accession>A0A0D3F568</accession>
<dbReference type="AlphaFoldDB" id="A0A0D3F568"/>
<reference evidence="1" key="1">
    <citation type="journal article" date="2009" name="Rice">
        <title>De Novo Next Generation Sequencing of Plant Genomes.</title>
        <authorList>
            <person name="Rounsley S."/>
            <person name="Marri P.R."/>
            <person name="Yu Y."/>
            <person name="He R."/>
            <person name="Sisneros N."/>
            <person name="Goicoechea J.L."/>
            <person name="Lee S.J."/>
            <person name="Angelova A."/>
            <person name="Kudrna D."/>
            <person name="Luo M."/>
            <person name="Affourtit J."/>
            <person name="Desany B."/>
            <person name="Knight J."/>
            <person name="Niazi F."/>
            <person name="Egholm M."/>
            <person name="Wing R.A."/>
        </authorList>
    </citation>
    <scope>NUCLEOTIDE SEQUENCE [LARGE SCALE GENOMIC DNA]</scope>
    <source>
        <strain evidence="1">cv. IRGC 105608</strain>
    </source>
</reference>
<dbReference type="EnsemblPlants" id="OBART02G16690.1">
    <property type="protein sequence ID" value="OBART02G16690.1"/>
    <property type="gene ID" value="OBART02G16690"/>
</dbReference>
<dbReference type="PaxDb" id="65489-OBART02G16690.1"/>
<reference evidence="1" key="2">
    <citation type="submission" date="2015-03" db="UniProtKB">
        <authorList>
            <consortium name="EnsemblPlants"/>
        </authorList>
    </citation>
    <scope>IDENTIFICATION</scope>
</reference>
<dbReference type="Gramene" id="OBART02G16690.1">
    <property type="protein sequence ID" value="OBART02G16690.1"/>
    <property type="gene ID" value="OBART02G16690"/>
</dbReference>
<sequence length="86" mass="9734">MGALVYQVLRKSFNEFELGGDARNHHGRMRVEDLAVALRIKDGNKKEWCPSTSKEDSHIIFVLALSLFPCPHGSYRHEGLVSMKHA</sequence>
<protein>
    <submittedName>
        <fullName evidence="1">Uncharacterized protein</fullName>
    </submittedName>
</protein>
<organism evidence="1">
    <name type="scientific">Oryza barthii</name>
    <dbReference type="NCBI Taxonomy" id="65489"/>
    <lineage>
        <taxon>Eukaryota</taxon>
        <taxon>Viridiplantae</taxon>
        <taxon>Streptophyta</taxon>
        <taxon>Embryophyta</taxon>
        <taxon>Tracheophyta</taxon>
        <taxon>Spermatophyta</taxon>
        <taxon>Magnoliopsida</taxon>
        <taxon>Liliopsida</taxon>
        <taxon>Poales</taxon>
        <taxon>Poaceae</taxon>
        <taxon>BOP clade</taxon>
        <taxon>Oryzoideae</taxon>
        <taxon>Oryzeae</taxon>
        <taxon>Oryzinae</taxon>
        <taxon>Oryza</taxon>
    </lineage>
</organism>
<keyword evidence="2" id="KW-1185">Reference proteome</keyword>
<name>A0A0D3F568_9ORYZ</name>
<dbReference type="Proteomes" id="UP000026960">
    <property type="component" value="Chromosome 2"/>
</dbReference>
<evidence type="ECO:0000313" key="1">
    <source>
        <dbReference type="EnsemblPlants" id="OBART02G16690.1"/>
    </source>
</evidence>
<evidence type="ECO:0000313" key="2">
    <source>
        <dbReference type="Proteomes" id="UP000026960"/>
    </source>
</evidence>
<dbReference type="HOGENOM" id="CLU_2695157_0_0_1"/>